<dbReference type="PANTHER" id="PTHR30151:SF0">
    <property type="entry name" value="ABC TRANSPORTER PERMEASE PROTEIN MJ0413-RELATED"/>
    <property type="match status" value="1"/>
</dbReference>
<evidence type="ECO:0000256" key="3">
    <source>
        <dbReference type="ARBA" id="ARBA00022475"/>
    </source>
</evidence>
<comment type="subcellular location">
    <subcellularLocation>
        <location evidence="1 7">Cell membrane</location>
        <topology evidence="1 7">Multi-pass membrane protein</topology>
    </subcellularLocation>
</comment>
<evidence type="ECO:0000256" key="1">
    <source>
        <dbReference type="ARBA" id="ARBA00004651"/>
    </source>
</evidence>
<protein>
    <submittedName>
        <fullName evidence="9">ABC transporter permease subunit</fullName>
    </submittedName>
</protein>
<sequence length="251" mass="27985">MNFIKDRLGVTLIFIGVLGGYVLLTDVFHVLNPFLFHSITKVPPLFVEYFGQLMDGLWSSLSLLVWAYMLALILGIGLGAFIGSKKLVRKNLTPYINAFSAIPVTLLTPYAINLFPSFRVASIFIIFLGCFWIILGSTITAVMTIDKRYLENAATLEIPNIQRLFRIVLPAASPAILTGCTIALKLAFMLLAVAEMFGVTSGMGYFIQYYSDFGRFDLVAVGFIFMAIVLLIILYAFDLIKGRILHWTINN</sequence>
<dbReference type="PROSITE" id="PS50928">
    <property type="entry name" value="ABC_TM1"/>
    <property type="match status" value="1"/>
</dbReference>
<dbReference type="GO" id="GO:0055085">
    <property type="term" value="P:transmembrane transport"/>
    <property type="evidence" value="ECO:0007669"/>
    <property type="project" value="InterPro"/>
</dbReference>
<feature type="transmembrane region" description="Helical" evidence="7">
    <location>
        <begin position="12"/>
        <end position="36"/>
    </location>
</feature>
<dbReference type="GO" id="GO:0005886">
    <property type="term" value="C:plasma membrane"/>
    <property type="evidence" value="ECO:0007669"/>
    <property type="project" value="UniProtKB-SubCell"/>
</dbReference>
<keyword evidence="4 7" id="KW-0812">Transmembrane</keyword>
<evidence type="ECO:0000256" key="7">
    <source>
        <dbReference type="RuleBase" id="RU363032"/>
    </source>
</evidence>
<evidence type="ECO:0000313" key="10">
    <source>
        <dbReference type="Proteomes" id="UP001205919"/>
    </source>
</evidence>
<feature type="domain" description="ABC transmembrane type-1" evidence="8">
    <location>
        <begin position="57"/>
        <end position="236"/>
    </location>
</feature>
<keyword evidence="3" id="KW-1003">Cell membrane</keyword>
<proteinExistence type="inferred from homology"/>
<evidence type="ECO:0000259" key="8">
    <source>
        <dbReference type="PROSITE" id="PS50928"/>
    </source>
</evidence>
<reference evidence="9 10" key="1">
    <citation type="submission" date="2022-06" db="EMBL/GenBank/DDBJ databases">
        <title>Isolation of gut microbiota from human fecal samples.</title>
        <authorList>
            <person name="Pamer E.G."/>
            <person name="Barat B."/>
            <person name="Waligurski E."/>
            <person name="Medina S."/>
            <person name="Paddock L."/>
            <person name="Mostad J."/>
        </authorList>
    </citation>
    <scope>NUCLEOTIDE SEQUENCE [LARGE SCALE GENOMIC DNA]</scope>
    <source>
        <strain evidence="9 10">DFI.9.90</strain>
    </source>
</reference>
<evidence type="ECO:0000256" key="2">
    <source>
        <dbReference type="ARBA" id="ARBA00022448"/>
    </source>
</evidence>
<evidence type="ECO:0000256" key="5">
    <source>
        <dbReference type="ARBA" id="ARBA00022989"/>
    </source>
</evidence>
<gene>
    <name evidence="9" type="ORF">NE630_09215</name>
</gene>
<keyword evidence="6 7" id="KW-0472">Membrane</keyword>
<evidence type="ECO:0000256" key="4">
    <source>
        <dbReference type="ARBA" id="ARBA00022692"/>
    </source>
</evidence>
<dbReference type="SUPFAM" id="SSF161098">
    <property type="entry name" value="MetI-like"/>
    <property type="match status" value="1"/>
</dbReference>
<dbReference type="CDD" id="cd06261">
    <property type="entry name" value="TM_PBP2"/>
    <property type="match status" value="1"/>
</dbReference>
<dbReference type="AlphaFoldDB" id="A0AAW5K1A7"/>
<feature type="transmembrane region" description="Helical" evidence="7">
    <location>
        <begin position="118"/>
        <end position="143"/>
    </location>
</feature>
<dbReference type="Pfam" id="PF00528">
    <property type="entry name" value="BPD_transp_1"/>
    <property type="match status" value="1"/>
</dbReference>
<comment type="similarity">
    <text evidence="7">Belongs to the binding-protein-dependent transport system permease family.</text>
</comment>
<dbReference type="InterPro" id="IPR035906">
    <property type="entry name" value="MetI-like_sf"/>
</dbReference>
<dbReference type="Gene3D" id="1.10.3720.10">
    <property type="entry name" value="MetI-like"/>
    <property type="match status" value="1"/>
</dbReference>
<feature type="transmembrane region" description="Helical" evidence="7">
    <location>
        <begin position="56"/>
        <end position="82"/>
    </location>
</feature>
<evidence type="ECO:0000256" key="6">
    <source>
        <dbReference type="ARBA" id="ARBA00023136"/>
    </source>
</evidence>
<dbReference type="InterPro" id="IPR000515">
    <property type="entry name" value="MetI-like"/>
</dbReference>
<comment type="caution">
    <text evidence="9">The sequence shown here is derived from an EMBL/GenBank/DDBJ whole genome shotgun (WGS) entry which is preliminary data.</text>
</comment>
<dbReference type="RefSeq" id="WP_008708685.1">
    <property type="nucleotide sequence ID" value="NZ_CABKQM010000002.1"/>
</dbReference>
<evidence type="ECO:0000313" key="9">
    <source>
        <dbReference type="EMBL" id="MCQ4814605.1"/>
    </source>
</evidence>
<name>A0AAW5K1A7_9BACT</name>
<keyword evidence="5 7" id="KW-1133">Transmembrane helix</keyword>
<dbReference type="EMBL" id="JANFYT010000017">
    <property type="protein sequence ID" value="MCQ4814605.1"/>
    <property type="molecule type" value="Genomic_DNA"/>
</dbReference>
<feature type="transmembrane region" description="Helical" evidence="7">
    <location>
        <begin position="213"/>
        <end position="237"/>
    </location>
</feature>
<dbReference type="Proteomes" id="UP001205919">
    <property type="component" value="Unassembled WGS sequence"/>
</dbReference>
<accession>A0AAW5K1A7</accession>
<keyword evidence="2 7" id="KW-0813">Transport</keyword>
<dbReference type="PANTHER" id="PTHR30151">
    <property type="entry name" value="ALKANE SULFONATE ABC TRANSPORTER-RELATED, MEMBRANE SUBUNIT"/>
    <property type="match status" value="1"/>
</dbReference>
<organism evidence="9 10">
    <name type="scientific">Cloacibacillus evryensis</name>
    <dbReference type="NCBI Taxonomy" id="508460"/>
    <lineage>
        <taxon>Bacteria</taxon>
        <taxon>Thermotogati</taxon>
        <taxon>Synergistota</taxon>
        <taxon>Synergistia</taxon>
        <taxon>Synergistales</taxon>
        <taxon>Synergistaceae</taxon>
        <taxon>Cloacibacillus</taxon>
    </lineage>
</organism>
<feature type="transmembrane region" description="Helical" evidence="7">
    <location>
        <begin position="94"/>
        <end position="112"/>
    </location>
</feature>
<keyword evidence="10" id="KW-1185">Reference proteome</keyword>